<evidence type="ECO:0000256" key="6">
    <source>
        <dbReference type="ARBA" id="ARBA00023136"/>
    </source>
</evidence>
<dbReference type="Gene3D" id="1.20.1540.10">
    <property type="entry name" value="Rhomboid-like"/>
    <property type="match status" value="1"/>
</dbReference>
<evidence type="ECO:0000313" key="9">
    <source>
        <dbReference type="EMBL" id="KFA90906.1"/>
    </source>
</evidence>
<feature type="transmembrane region" description="Helical" evidence="7">
    <location>
        <begin position="89"/>
        <end position="109"/>
    </location>
</feature>
<comment type="caution">
    <text evidence="9">The sequence shown here is derived from an EMBL/GenBank/DDBJ whole genome shotgun (WGS) entry which is preliminary data.</text>
</comment>
<reference evidence="9 10" key="1">
    <citation type="submission" date="2014-07" db="EMBL/GenBank/DDBJ databases">
        <title>Draft Genome Sequence of Gephyronic Acid Producer, Cystobacter violaceus Strain Cb vi76.</title>
        <authorList>
            <person name="Stevens D.C."/>
            <person name="Young J."/>
            <person name="Carmichael R."/>
            <person name="Tan J."/>
            <person name="Taylor R.E."/>
        </authorList>
    </citation>
    <scope>NUCLEOTIDE SEQUENCE [LARGE SCALE GENOMIC DNA]</scope>
    <source>
        <strain evidence="9 10">Cb vi76</strain>
    </source>
</reference>
<dbReference type="GO" id="GO:0004252">
    <property type="term" value="F:serine-type endopeptidase activity"/>
    <property type="evidence" value="ECO:0007669"/>
    <property type="project" value="InterPro"/>
</dbReference>
<keyword evidence="9" id="KW-0378">Hydrolase</keyword>
<dbReference type="PANTHER" id="PTHR43066:SF26">
    <property type="entry name" value="RHOMBOID PROTEASE GLPG"/>
    <property type="match status" value="1"/>
</dbReference>
<feature type="transmembrane region" description="Helical" evidence="7">
    <location>
        <begin position="215"/>
        <end position="234"/>
    </location>
</feature>
<keyword evidence="6 7" id="KW-0472">Membrane</keyword>
<feature type="transmembrane region" description="Helical" evidence="7">
    <location>
        <begin position="121"/>
        <end position="139"/>
    </location>
</feature>
<evidence type="ECO:0000256" key="3">
    <source>
        <dbReference type="ARBA" id="ARBA00022519"/>
    </source>
</evidence>
<sequence length="255" mass="27758">MIPLSDDNPTLRTPVVTYLLLAVIGATWVLVQGAGLNMLALVSSVCDLGLVPGELTGQAPPGFRVRLGPGLDCVVDNDPINRFTPITSMFLHGGWGHLVGNCLFFWVFGNNVEDSMGRLRFLVFYLVCGLAAAAAQVVVDPSSPIPMVGASGAISGIMGAYLILYPRVRVNMLFIFFIIFRIIPLPAWAVLLWWFGLQLLTGLPQLNRLQAEGGVAVWAHVGGFVAGVVLVKLFENHALTAQRSRWRHRLHPDHP</sequence>
<keyword evidence="4 7" id="KW-0812">Transmembrane</keyword>
<keyword evidence="2" id="KW-1003">Cell membrane</keyword>
<dbReference type="InterPro" id="IPR035952">
    <property type="entry name" value="Rhomboid-like_sf"/>
</dbReference>
<dbReference type="RefSeq" id="WP_043400594.1">
    <property type="nucleotide sequence ID" value="NZ_JPMI01000168.1"/>
</dbReference>
<dbReference type="FunFam" id="1.20.1540.10:FF:000027">
    <property type="entry name" value="Rhomboid family intramembrane serine protease"/>
    <property type="match status" value="1"/>
</dbReference>
<proteinExistence type="predicted"/>
<name>A0A084SR21_9BACT</name>
<evidence type="ECO:0000313" key="10">
    <source>
        <dbReference type="Proteomes" id="UP000028547"/>
    </source>
</evidence>
<feature type="transmembrane region" description="Helical" evidence="7">
    <location>
        <begin position="172"/>
        <end position="195"/>
    </location>
</feature>
<evidence type="ECO:0000256" key="1">
    <source>
        <dbReference type="ARBA" id="ARBA00004141"/>
    </source>
</evidence>
<dbReference type="SUPFAM" id="SSF144091">
    <property type="entry name" value="Rhomboid-like"/>
    <property type="match status" value="1"/>
</dbReference>
<dbReference type="Pfam" id="PF01694">
    <property type="entry name" value="Rhomboid"/>
    <property type="match status" value="1"/>
</dbReference>
<evidence type="ECO:0000256" key="2">
    <source>
        <dbReference type="ARBA" id="ARBA00022475"/>
    </source>
</evidence>
<dbReference type="GO" id="GO:0016020">
    <property type="term" value="C:membrane"/>
    <property type="evidence" value="ECO:0007669"/>
    <property type="project" value="UniProtKB-SubCell"/>
</dbReference>
<dbReference type="GO" id="GO:0006508">
    <property type="term" value="P:proteolysis"/>
    <property type="evidence" value="ECO:0007669"/>
    <property type="project" value="UniProtKB-KW"/>
</dbReference>
<protein>
    <submittedName>
        <fullName evidence="9">Protease</fullName>
    </submittedName>
</protein>
<feature type="domain" description="Peptidase S54 rhomboid" evidence="8">
    <location>
        <begin position="86"/>
        <end position="232"/>
    </location>
</feature>
<evidence type="ECO:0000259" key="8">
    <source>
        <dbReference type="Pfam" id="PF01694"/>
    </source>
</evidence>
<comment type="subcellular location">
    <subcellularLocation>
        <location evidence="1">Membrane</location>
        <topology evidence="1">Multi-pass membrane protein</topology>
    </subcellularLocation>
</comment>
<dbReference type="PANTHER" id="PTHR43066">
    <property type="entry name" value="RHOMBOID-RELATED PROTEIN"/>
    <property type="match status" value="1"/>
</dbReference>
<evidence type="ECO:0000256" key="5">
    <source>
        <dbReference type="ARBA" id="ARBA00022989"/>
    </source>
</evidence>
<evidence type="ECO:0000256" key="7">
    <source>
        <dbReference type="SAM" id="Phobius"/>
    </source>
</evidence>
<feature type="transmembrane region" description="Helical" evidence="7">
    <location>
        <begin position="12"/>
        <end position="31"/>
    </location>
</feature>
<dbReference type="EMBL" id="JPMI01000168">
    <property type="protein sequence ID" value="KFA90906.1"/>
    <property type="molecule type" value="Genomic_DNA"/>
</dbReference>
<organism evidence="9 10">
    <name type="scientific">Archangium violaceum Cb vi76</name>
    <dbReference type="NCBI Taxonomy" id="1406225"/>
    <lineage>
        <taxon>Bacteria</taxon>
        <taxon>Pseudomonadati</taxon>
        <taxon>Myxococcota</taxon>
        <taxon>Myxococcia</taxon>
        <taxon>Myxococcales</taxon>
        <taxon>Cystobacterineae</taxon>
        <taxon>Archangiaceae</taxon>
        <taxon>Archangium</taxon>
    </lineage>
</organism>
<keyword evidence="9" id="KW-0645">Protease</keyword>
<gene>
    <name evidence="9" type="ORF">Q664_25415</name>
</gene>
<accession>A0A084SR21</accession>
<keyword evidence="5 7" id="KW-1133">Transmembrane helix</keyword>
<dbReference type="AlphaFoldDB" id="A0A084SR21"/>
<feature type="transmembrane region" description="Helical" evidence="7">
    <location>
        <begin position="145"/>
        <end position="165"/>
    </location>
</feature>
<dbReference type="InterPro" id="IPR022764">
    <property type="entry name" value="Peptidase_S54_rhomboid_dom"/>
</dbReference>
<dbReference type="Proteomes" id="UP000028547">
    <property type="component" value="Unassembled WGS sequence"/>
</dbReference>
<keyword evidence="3" id="KW-0997">Cell inner membrane</keyword>
<evidence type="ECO:0000256" key="4">
    <source>
        <dbReference type="ARBA" id="ARBA00022692"/>
    </source>
</evidence>